<dbReference type="EMBL" id="KZ613941">
    <property type="protein sequence ID" value="PMD44693.1"/>
    <property type="molecule type" value="Genomic_DNA"/>
</dbReference>
<dbReference type="NCBIfam" id="TIGR01986">
    <property type="entry name" value="glut_syn_euk"/>
    <property type="match status" value="1"/>
</dbReference>
<comment type="catalytic activity">
    <reaction evidence="9">
        <text>gamma-L-glutamyl-L-cysteine + glycine + ATP = glutathione + ADP + phosphate + H(+)</text>
        <dbReference type="Rhea" id="RHEA:13557"/>
        <dbReference type="ChEBI" id="CHEBI:15378"/>
        <dbReference type="ChEBI" id="CHEBI:30616"/>
        <dbReference type="ChEBI" id="CHEBI:43474"/>
        <dbReference type="ChEBI" id="CHEBI:57305"/>
        <dbReference type="ChEBI" id="CHEBI:57925"/>
        <dbReference type="ChEBI" id="CHEBI:58173"/>
        <dbReference type="ChEBI" id="CHEBI:456216"/>
        <dbReference type="EC" id="6.3.2.3"/>
    </reaction>
</comment>
<evidence type="ECO:0000259" key="12">
    <source>
        <dbReference type="Pfam" id="PF03199"/>
    </source>
</evidence>
<dbReference type="EC" id="6.3.2.3" evidence="9"/>
<evidence type="ECO:0000313" key="13">
    <source>
        <dbReference type="EMBL" id="PMD44693.1"/>
    </source>
</evidence>
<sequence>MTYPPRLSDEQYAALVSDIKDWQITHGSLLKLVHTDEENTVQCQPVGTTFFPTLFPRALFDEAHALQTAFNKLYAAVAEDDEWLLDVLRDLIEVDDLASALWEIYSEVKEEGFVQDLTLGIFRSDYMMHVDSKESLRRPELKQVELNTVSCAGGVHTNIVSDMHRHLHRTGAYHSAQPPNSENLITRSSDLPPNSTLKTISAGLAAAHKAYGPAKSQGVTETCILFIVAADNFNIADERPIEYALWDESIPSYRVPWGHEVLIHTSLSPTRELLYRPASRSNAMEVSVVYFRTGFEIYEYDDIGRMGRLQLENSRAIKSPSILSHLTGFKKVQQALTAPGALERWLTPAEASMLSRTFAPMYPLDDTSSGQHAKKLALDPETASNYVLKPSLEGGGHNVYGAEIAAFLQHTPEELWKSYVLMEKINPPLLQNFMMSSRGLYEGPVISELGIFGVCLWKRVQNGESAQAEIVSELNPSWSLRTKDASVDEMSVVKGYGCFDSPALVDWDVFMSAVKA</sequence>
<dbReference type="SUPFAM" id="SSF52440">
    <property type="entry name" value="PreATP-grasp domain"/>
    <property type="match status" value="1"/>
</dbReference>
<keyword evidence="8 9" id="KW-0460">Magnesium</keyword>
<accession>A0A2J6S1Q3</accession>
<evidence type="ECO:0000256" key="1">
    <source>
        <dbReference type="ARBA" id="ARBA00004965"/>
    </source>
</evidence>
<dbReference type="PANTHER" id="PTHR11130:SF0">
    <property type="entry name" value="GLUTATHIONE SYNTHETASE"/>
    <property type="match status" value="1"/>
</dbReference>
<evidence type="ECO:0000256" key="4">
    <source>
        <dbReference type="ARBA" id="ARBA00022684"/>
    </source>
</evidence>
<dbReference type="Gene3D" id="3.30.1490.50">
    <property type="match status" value="1"/>
</dbReference>
<dbReference type="PANTHER" id="PTHR11130">
    <property type="entry name" value="GLUTATHIONE SYNTHETASE"/>
    <property type="match status" value="1"/>
</dbReference>
<feature type="binding site" evidence="10">
    <location>
        <position position="448"/>
    </location>
    <ligand>
        <name>ATP</name>
        <dbReference type="ChEBI" id="CHEBI:30616"/>
    </ligand>
</feature>
<dbReference type="FunFam" id="3.30.1490.50:FF:000002">
    <property type="entry name" value="Glutathione synthetase"/>
    <property type="match status" value="1"/>
</dbReference>
<dbReference type="Gene3D" id="3.40.50.1760">
    <property type="entry name" value="Glutathione synthase, substrate-binding domain superfamily, eukaryotic"/>
    <property type="match status" value="1"/>
</dbReference>
<dbReference type="Proteomes" id="UP000235786">
    <property type="component" value="Unassembled WGS sequence"/>
</dbReference>
<dbReference type="InterPro" id="IPR014042">
    <property type="entry name" value="Glutathione_synthase_a-hlx"/>
</dbReference>
<keyword evidence="6 9" id="KW-0547">Nucleotide-binding</keyword>
<dbReference type="GO" id="GO:0000287">
    <property type="term" value="F:magnesium ion binding"/>
    <property type="evidence" value="ECO:0007669"/>
    <property type="project" value="UniProtKB-UniRule"/>
</dbReference>
<dbReference type="OrthoDB" id="2020073at2759"/>
<feature type="domain" description="Glutathione synthase substrate-binding" evidence="12">
    <location>
        <begin position="222"/>
        <end position="326"/>
    </location>
</feature>
<feature type="binding site" evidence="10">
    <location>
        <begin position="422"/>
        <end position="425"/>
    </location>
    <ligand>
        <name>ATP</name>
        <dbReference type="ChEBI" id="CHEBI:30616"/>
    </ligand>
</feature>
<dbReference type="AlphaFoldDB" id="A0A2J6S1Q3"/>
<evidence type="ECO:0000256" key="2">
    <source>
        <dbReference type="ARBA" id="ARBA00010385"/>
    </source>
</evidence>
<dbReference type="PIRSF" id="PIRSF001558">
    <property type="entry name" value="GSHase"/>
    <property type="match status" value="1"/>
</dbReference>
<dbReference type="Pfam" id="PF03199">
    <property type="entry name" value="GSH_synthase"/>
    <property type="match status" value="1"/>
</dbReference>
<keyword evidence="3 9" id="KW-0436">Ligase</keyword>
<feature type="binding site" evidence="10">
    <location>
        <begin position="389"/>
        <end position="398"/>
    </location>
    <ligand>
        <name>ATP</name>
        <dbReference type="ChEBI" id="CHEBI:30616"/>
    </ligand>
</feature>
<organism evidence="13 14">
    <name type="scientific">Hyaloscypha variabilis (strain UAMH 11265 / GT02V1 / F)</name>
    <name type="common">Meliniomyces variabilis</name>
    <dbReference type="NCBI Taxonomy" id="1149755"/>
    <lineage>
        <taxon>Eukaryota</taxon>
        <taxon>Fungi</taxon>
        <taxon>Dikarya</taxon>
        <taxon>Ascomycota</taxon>
        <taxon>Pezizomycotina</taxon>
        <taxon>Leotiomycetes</taxon>
        <taxon>Helotiales</taxon>
        <taxon>Hyaloscyphaceae</taxon>
        <taxon>Hyaloscypha</taxon>
        <taxon>Hyaloscypha variabilis</taxon>
    </lineage>
</organism>
<dbReference type="InterPro" id="IPR014709">
    <property type="entry name" value="Glutathione_synthase_C_euk"/>
</dbReference>
<protein>
    <recommendedName>
        <fullName evidence="9">Glutathione synthetase</fullName>
        <shortName evidence="9">GSH-S</shortName>
        <ecNumber evidence="9">6.3.2.3</ecNumber>
    </recommendedName>
</protein>
<keyword evidence="5 9" id="KW-0479">Metal-binding</keyword>
<feature type="binding site" evidence="10">
    <location>
        <position position="483"/>
    </location>
    <ligand>
        <name>ATP</name>
        <dbReference type="ChEBI" id="CHEBI:30616"/>
    </ligand>
</feature>
<evidence type="ECO:0000256" key="3">
    <source>
        <dbReference type="ARBA" id="ARBA00022598"/>
    </source>
</evidence>
<feature type="binding site" evidence="10">
    <location>
        <position position="481"/>
    </location>
    <ligand>
        <name>substrate</name>
    </ligand>
</feature>
<dbReference type="SUPFAM" id="SSF56059">
    <property type="entry name" value="Glutathione synthetase ATP-binding domain-like"/>
    <property type="match status" value="1"/>
</dbReference>
<evidence type="ECO:0000256" key="11">
    <source>
        <dbReference type="PIRSR" id="PIRSR001558-2"/>
    </source>
</evidence>
<dbReference type="InterPro" id="IPR016185">
    <property type="entry name" value="PreATP-grasp_dom_sf"/>
</dbReference>
<comment type="cofactor">
    <cofactor evidence="9 11">
        <name>Mg(2+)</name>
        <dbReference type="ChEBI" id="CHEBI:18420"/>
    </cofactor>
    <text evidence="9 11">Binds 1 Mg(2+) ion per subunit.</text>
</comment>
<dbReference type="InterPro" id="IPR037013">
    <property type="entry name" value="GSH-S_sub-bd_sf"/>
</dbReference>
<evidence type="ECO:0000256" key="6">
    <source>
        <dbReference type="ARBA" id="ARBA00022741"/>
    </source>
</evidence>
<gene>
    <name evidence="13" type="ORF">L207DRAFT_421800</name>
</gene>
<evidence type="ECO:0000256" key="5">
    <source>
        <dbReference type="ARBA" id="ARBA00022723"/>
    </source>
</evidence>
<feature type="binding site" evidence="10">
    <location>
        <position position="400"/>
    </location>
    <ligand>
        <name>ATP</name>
        <dbReference type="ChEBI" id="CHEBI:30616"/>
    </ligand>
</feature>
<dbReference type="GO" id="GO:0005524">
    <property type="term" value="F:ATP binding"/>
    <property type="evidence" value="ECO:0007669"/>
    <property type="project" value="UniProtKB-UniRule"/>
</dbReference>
<feature type="binding site" evidence="10">
    <location>
        <position position="330"/>
    </location>
    <ligand>
        <name>ATP</name>
        <dbReference type="ChEBI" id="CHEBI:30616"/>
    </ligand>
</feature>
<evidence type="ECO:0000256" key="10">
    <source>
        <dbReference type="PIRSR" id="PIRSR001558-1"/>
    </source>
</evidence>
<feature type="binding site" evidence="11">
    <location>
        <position position="393"/>
    </location>
    <ligand>
        <name>Mg(2+)</name>
        <dbReference type="ChEBI" id="CHEBI:18420"/>
    </ligand>
</feature>
<evidence type="ECO:0000256" key="8">
    <source>
        <dbReference type="ARBA" id="ARBA00022842"/>
    </source>
</evidence>
<dbReference type="Pfam" id="PF03917">
    <property type="entry name" value="GSH_synth_ATP"/>
    <property type="match status" value="1"/>
</dbReference>
<dbReference type="InterPro" id="IPR004887">
    <property type="entry name" value="GSH_synth_subst-bd"/>
</dbReference>
<comment type="similarity">
    <text evidence="2 9">Belongs to the eukaryotic GSH synthase family.</text>
</comment>
<dbReference type="Gene3D" id="3.30.1490.80">
    <property type="match status" value="1"/>
</dbReference>
<evidence type="ECO:0000313" key="14">
    <source>
        <dbReference type="Proteomes" id="UP000235786"/>
    </source>
</evidence>
<dbReference type="GO" id="GO:0004363">
    <property type="term" value="F:glutathione synthase activity"/>
    <property type="evidence" value="ECO:0007669"/>
    <property type="project" value="UniProtKB-UniRule"/>
</dbReference>
<keyword evidence="7 9" id="KW-0067">ATP-binding</keyword>
<dbReference type="Gene3D" id="3.30.470.20">
    <property type="entry name" value="ATP-grasp fold, B domain"/>
    <property type="match status" value="1"/>
</dbReference>
<dbReference type="GO" id="GO:0043295">
    <property type="term" value="F:glutathione binding"/>
    <property type="evidence" value="ECO:0007669"/>
    <property type="project" value="UniProtKB-UniRule"/>
</dbReference>
<dbReference type="InterPro" id="IPR014049">
    <property type="entry name" value="Glutathione_synthase_N_euk"/>
</dbReference>
<name>A0A2J6S1Q3_HYAVF</name>
<evidence type="ECO:0000256" key="9">
    <source>
        <dbReference type="PIRNR" id="PIRNR001558"/>
    </source>
</evidence>
<dbReference type="Gene3D" id="1.10.1080.10">
    <property type="entry name" value="Glutathione Synthetase, Chain A, domain 3"/>
    <property type="match status" value="1"/>
</dbReference>
<dbReference type="STRING" id="1149755.A0A2J6S1Q3"/>
<keyword evidence="4 9" id="KW-0317">Glutathione biosynthesis</keyword>
<keyword evidence="14" id="KW-1185">Reference proteome</keyword>
<evidence type="ECO:0000256" key="7">
    <source>
        <dbReference type="ARBA" id="ARBA00022840"/>
    </source>
</evidence>
<dbReference type="GO" id="GO:0005829">
    <property type="term" value="C:cytosol"/>
    <property type="evidence" value="ECO:0007669"/>
    <property type="project" value="TreeGrafter"/>
</dbReference>
<dbReference type="InterPro" id="IPR005615">
    <property type="entry name" value="Glutathione_synthase"/>
</dbReference>
<proteinExistence type="inferred from homology"/>
<feature type="binding site" evidence="10">
    <location>
        <position position="489"/>
    </location>
    <ligand>
        <name>ATP</name>
        <dbReference type="ChEBI" id="CHEBI:30616"/>
    </ligand>
</feature>
<dbReference type="UniPathway" id="UPA00142">
    <property type="reaction ID" value="UER00210"/>
</dbReference>
<comment type="pathway">
    <text evidence="1 9">Sulfur metabolism; glutathione biosynthesis; glutathione from L-cysteine and L-glutamate: step 2/2.</text>
</comment>
<reference evidence="13 14" key="1">
    <citation type="submission" date="2016-04" db="EMBL/GenBank/DDBJ databases">
        <title>A degradative enzymes factory behind the ericoid mycorrhizal symbiosis.</title>
        <authorList>
            <consortium name="DOE Joint Genome Institute"/>
            <person name="Martino E."/>
            <person name="Morin E."/>
            <person name="Grelet G."/>
            <person name="Kuo A."/>
            <person name="Kohler A."/>
            <person name="Daghino S."/>
            <person name="Barry K."/>
            <person name="Choi C."/>
            <person name="Cichocki N."/>
            <person name="Clum A."/>
            <person name="Copeland A."/>
            <person name="Hainaut M."/>
            <person name="Haridas S."/>
            <person name="Labutti K."/>
            <person name="Lindquist E."/>
            <person name="Lipzen A."/>
            <person name="Khouja H.-R."/>
            <person name="Murat C."/>
            <person name="Ohm R."/>
            <person name="Olson A."/>
            <person name="Spatafora J."/>
            <person name="Veneault-Fourrey C."/>
            <person name="Henrissat B."/>
            <person name="Grigoriev I."/>
            <person name="Martin F."/>
            <person name="Perotto S."/>
        </authorList>
    </citation>
    <scope>NUCLEOTIDE SEQUENCE [LARGE SCALE GENOMIC DNA]</scope>
    <source>
        <strain evidence="13 14">F</strain>
    </source>
</reference>